<gene>
    <name evidence="2" type="ORF">LARSCL_LOCUS21692</name>
</gene>
<proteinExistence type="predicted"/>
<comment type="caution">
    <text evidence="2">The sequence shown here is derived from an EMBL/GenBank/DDBJ whole genome shotgun (WGS) entry which is preliminary data.</text>
</comment>
<reference evidence="2 3" key="1">
    <citation type="submission" date="2024-04" db="EMBL/GenBank/DDBJ databases">
        <authorList>
            <person name="Rising A."/>
            <person name="Reimegard J."/>
            <person name="Sonavane S."/>
            <person name="Akerstrom W."/>
            <person name="Nylinder S."/>
            <person name="Hedman E."/>
            <person name="Kallberg Y."/>
        </authorList>
    </citation>
    <scope>NUCLEOTIDE SEQUENCE [LARGE SCALE GENOMIC DNA]</scope>
</reference>
<organism evidence="2 3">
    <name type="scientific">Larinioides sclopetarius</name>
    <dbReference type="NCBI Taxonomy" id="280406"/>
    <lineage>
        <taxon>Eukaryota</taxon>
        <taxon>Metazoa</taxon>
        <taxon>Ecdysozoa</taxon>
        <taxon>Arthropoda</taxon>
        <taxon>Chelicerata</taxon>
        <taxon>Arachnida</taxon>
        <taxon>Araneae</taxon>
        <taxon>Araneomorphae</taxon>
        <taxon>Entelegynae</taxon>
        <taxon>Araneoidea</taxon>
        <taxon>Araneidae</taxon>
        <taxon>Larinioides</taxon>
    </lineage>
</organism>
<feature type="domain" description="Mutator-like transposase" evidence="1">
    <location>
        <begin position="14"/>
        <end position="119"/>
    </location>
</feature>
<dbReference type="Pfam" id="PF20700">
    <property type="entry name" value="Mutator"/>
    <property type="match status" value="1"/>
</dbReference>
<accession>A0AAV2BW46</accession>
<dbReference type="AlphaFoldDB" id="A0AAV2BW46"/>
<keyword evidence="3" id="KW-1185">Reference proteome</keyword>
<dbReference type="EMBL" id="CAXIEN010000529">
    <property type="protein sequence ID" value="CAL1300021.1"/>
    <property type="molecule type" value="Genomic_DNA"/>
</dbReference>
<evidence type="ECO:0000259" key="1">
    <source>
        <dbReference type="Pfam" id="PF20700"/>
    </source>
</evidence>
<dbReference type="InterPro" id="IPR049012">
    <property type="entry name" value="Mutator_transp_dom"/>
</dbReference>
<sequence>MSRKIIRQKHNEIESSSDKNDVIDIADSYDGTWHKRGYTSQYGIGIVVDILTGLVIDFEILSKYCPECTTAKRDLGRMSSEFDIWYKAHKPDCSENYEESSNAMEVKAAEILWKRSVKNCEIIKEECLNHVAKRLGTGLRNKVKEWRTIAGSKEGSLKESTILKLTNFYRKAIKENVPDVQKMKTAIFSSLYHSSTTNKSPKHNKCPTGLTSWCFYQRALANNEKPKSHSSMKTKLSEQVLEKILPVYQRLADNELLARMEELIRQGLPGVDEATIENVIEHLKDLGMIYTEDCQYVEEAYLTHLLKPIHVKKLLSFFKKFSSETIAQPNIVYNLEFEEKKIKSLQNLLCHFFHQCSTINH</sequence>
<evidence type="ECO:0000313" key="3">
    <source>
        <dbReference type="Proteomes" id="UP001497382"/>
    </source>
</evidence>
<name>A0AAV2BW46_9ARAC</name>
<evidence type="ECO:0000313" key="2">
    <source>
        <dbReference type="EMBL" id="CAL1300021.1"/>
    </source>
</evidence>
<dbReference type="Proteomes" id="UP001497382">
    <property type="component" value="Unassembled WGS sequence"/>
</dbReference>
<protein>
    <recommendedName>
        <fullName evidence="1">Mutator-like transposase domain-containing protein</fullName>
    </recommendedName>
</protein>